<dbReference type="eggNOG" id="arCOG02289">
    <property type="taxonomic scope" value="Archaea"/>
</dbReference>
<name>F0T9N8_METLA</name>
<dbReference type="EMBL" id="CP002551">
    <property type="protein sequence ID" value="ADZ09917.1"/>
    <property type="molecule type" value="Genomic_DNA"/>
</dbReference>
<dbReference type="Pfam" id="PF02596">
    <property type="entry name" value="DUF169"/>
    <property type="match status" value="1"/>
</dbReference>
<evidence type="ECO:0000313" key="2">
    <source>
        <dbReference type="Proteomes" id="UP000007490"/>
    </source>
</evidence>
<dbReference type="PANTHER" id="PTHR37954:SF3">
    <property type="entry name" value="DUF169 DOMAIN-CONTAINING PROTEIN"/>
    <property type="match status" value="1"/>
</dbReference>
<dbReference type="GeneID" id="10278149"/>
<dbReference type="RefSeq" id="WP_013645268.1">
    <property type="nucleotide sequence ID" value="NC_015216.1"/>
</dbReference>
<gene>
    <name evidence="1" type="ordered locus">Metbo_1692</name>
</gene>
<evidence type="ECO:0008006" key="3">
    <source>
        <dbReference type="Google" id="ProtNLM"/>
    </source>
</evidence>
<dbReference type="PANTHER" id="PTHR37954">
    <property type="entry name" value="BLL4979 PROTEIN"/>
    <property type="match status" value="1"/>
</dbReference>
<reference evidence="2" key="1">
    <citation type="submission" date="2011-02" db="EMBL/GenBank/DDBJ databases">
        <title>Complete sequence of Methanobacterium sp. AL-21.</title>
        <authorList>
            <consortium name="US DOE Joint Genome Institute"/>
            <person name="Lucas S."/>
            <person name="Copeland A."/>
            <person name="Lapidus A."/>
            <person name="Cheng J.-F."/>
            <person name="Goodwin L."/>
            <person name="Pitluck S."/>
            <person name="Chertkov O."/>
            <person name="Detter J.C."/>
            <person name="Han C."/>
            <person name="Tapia R."/>
            <person name="Land M."/>
            <person name="Hauser L."/>
            <person name="Kyrpides N."/>
            <person name="Ivanova N."/>
            <person name="Mikhailova N."/>
            <person name="Pagani I."/>
            <person name="Cadillo-Quiroz H."/>
            <person name="Imachi H."/>
            <person name="Zinder S."/>
            <person name="Liu W."/>
            <person name="Woyke T."/>
        </authorList>
    </citation>
    <scope>NUCLEOTIDE SEQUENCE [LARGE SCALE GENOMIC DNA]</scope>
    <source>
        <strain evidence="2">AL-21</strain>
    </source>
</reference>
<dbReference type="STRING" id="877455.Metbo_1692"/>
<protein>
    <recommendedName>
        <fullName evidence="3">DUF169 domain-containing protein</fullName>
    </recommendedName>
</protein>
<dbReference type="AlphaFoldDB" id="F0T9N8"/>
<proteinExistence type="predicted"/>
<dbReference type="Proteomes" id="UP000007490">
    <property type="component" value="Chromosome"/>
</dbReference>
<dbReference type="OrthoDB" id="89232at2157"/>
<dbReference type="InterPro" id="IPR003748">
    <property type="entry name" value="DUF169"/>
</dbReference>
<reference evidence="1 2" key="2">
    <citation type="journal article" date="2014" name="Int. J. Syst. Evol. Microbiol.">
        <title>Methanobacterium paludis sp. nov. and a novel strain of Methanobacterium lacus isolated from northern peatlands.</title>
        <authorList>
            <person name="Cadillo-Quiroz H."/>
            <person name="Brauer S.L."/>
            <person name="Goodson N."/>
            <person name="Yavitt J.B."/>
            <person name="Zinder S.H."/>
        </authorList>
    </citation>
    <scope>NUCLEOTIDE SEQUENCE [LARGE SCALE GENOMIC DNA]</scope>
    <source>
        <strain evidence="1 2">AL-21</strain>
    </source>
</reference>
<evidence type="ECO:0000313" key="1">
    <source>
        <dbReference type="EMBL" id="ADZ09917.1"/>
    </source>
</evidence>
<accession>F0T9N8</accession>
<dbReference type="KEGG" id="mel:Metbo_1692"/>
<keyword evidence="2" id="KW-1185">Reference proteome</keyword>
<organism evidence="1 2">
    <name type="scientific">Methanobacterium lacus (strain AL-21)</name>
    <dbReference type="NCBI Taxonomy" id="877455"/>
    <lineage>
        <taxon>Archaea</taxon>
        <taxon>Methanobacteriati</taxon>
        <taxon>Methanobacteriota</taxon>
        <taxon>Methanomada group</taxon>
        <taxon>Methanobacteria</taxon>
        <taxon>Methanobacteriales</taxon>
        <taxon>Methanobacteriaceae</taxon>
        <taxon>Methanobacterium</taxon>
    </lineage>
</organism>
<sequence>MNYNKTQNETLSSKIKELIDLEISPVAVKLFIDKSEIPEGVTMVEGGEHRHCEMVQNATKGDIFYATASELQGCKGGVGALGLMDMPEPIKTGAMHHSMGKFSSRAAAKKTVDAIPKIEPTMDAIAYAPLESAPFDPDVVIIIAKPLQAMKISQGLLYNLGGRLEANFGGIQSICSDTTAGPYNTGKPNFTLGCYGSRKFAKVQADEIIVGMNGENLSELVSALEEREPEDI</sequence>
<dbReference type="HOGENOM" id="CLU_074324_1_0_2"/>